<dbReference type="Pfam" id="PF13424">
    <property type="entry name" value="TPR_12"/>
    <property type="match status" value="1"/>
</dbReference>
<dbReference type="Gene3D" id="1.25.40.10">
    <property type="entry name" value="Tetratricopeptide repeat domain"/>
    <property type="match status" value="1"/>
</dbReference>
<protein>
    <submittedName>
        <fullName evidence="1">Tetratricopeptide repeat protein</fullName>
    </submittedName>
</protein>
<comment type="caution">
    <text evidence="1">The sequence shown here is derived from an EMBL/GenBank/DDBJ whole genome shotgun (WGS) entry which is preliminary data.</text>
</comment>
<dbReference type="Gene3D" id="3.40.50.300">
    <property type="entry name" value="P-loop containing nucleotide triphosphate hydrolases"/>
    <property type="match status" value="1"/>
</dbReference>
<accession>A0A543AVP8</accession>
<dbReference type="InParanoid" id="A0A543AVP8"/>
<dbReference type="Proteomes" id="UP000317043">
    <property type="component" value="Unassembled WGS sequence"/>
</dbReference>
<dbReference type="SUPFAM" id="SSF52540">
    <property type="entry name" value="P-loop containing nucleoside triphosphate hydrolases"/>
    <property type="match status" value="1"/>
</dbReference>
<evidence type="ECO:0000313" key="1">
    <source>
        <dbReference type="EMBL" id="TQL76655.1"/>
    </source>
</evidence>
<dbReference type="SMART" id="SM00028">
    <property type="entry name" value="TPR"/>
    <property type="match status" value="7"/>
</dbReference>
<sequence length="897" mass="98463">MPTIVDSIDDIVTRRQLGDWLRNRFETLGLRVVDIADDLAGVSKATIYNWLKGNNIPKPPKGDAIDRFYLLLSHPDLGLTNGQRLALDQVRTRLTSDTESARPRRPMRGLPADIATFSGRESELRQLDRLLTARRTNTIVVSAVSGIGGVGKTALVVRWAHRKTVLDTFIDGSLYINLHGFGALDPLTDRTALYQLLLKLGVKPGEIPDDTEAMAALYQQTLDDTSLLLILDNAREEAQVRPLLPRNPQCTAIVTSRHRLAGLNVSHDVTHLHLDQLTAKESGALLSKMFIAAGVTASPEETSALAARCAHLPLALRIAAAAYLTSDQPGGVSVIDYARSLGQGDLAELTASATDPTSAVRAVMDSSYRRLSPDLRRALLLLAQHPGADYDVHAAAAIMDLPVRRTAAILTMLHRLSLIETDNGSPGSGGTRHRMHDLLVEYARRHPDGGAETDEAGQRLRDHHLHTALQASNLCYPFDADRRPRLDSETVRMPHLVDVAEATAWLDDNRDNLIAVAEHAAEAGIGDHVGALAITLFRYLDTGCHYQDALRLHTAAFTAAAGHDRGRAANQLAITYENLGDHARARDCARHAIAIARRENRVVDEVTAVSTLARAYLSQAKYPRAASLYRYALRLARRADHRMYTAWTLSNLGVVTLRSVPDKTQTIDYFRQAVDLNRELDSPVGLSIAQGNLGLSLELQGQSESALEHYELGLAAADEVRDRQQQTRLLANIGRLLGKMGRFPEAHSYLDRSVRLADDLKLVTLRGNVLNNTAVTLIAEGRPTEALPLAERALTLATDLDDRIEQAIAHQVIGTVMHGRGDHDAGCRAHDRAEELARSVTECNLLAEVLDAIGSACADHDPARAERAWRESATIYRQMHPRRAAAIDRQLREWELS</sequence>
<dbReference type="Pfam" id="PF13374">
    <property type="entry name" value="TPR_10"/>
    <property type="match status" value="1"/>
</dbReference>
<dbReference type="EMBL" id="VFOW01000001">
    <property type="protein sequence ID" value="TQL76655.1"/>
    <property type="molecule type" value="Genomic_DNA"/>
</dbReference>
<dbReference type="PANTHER" id="PTHR47691:SF3">
    <property type="entry name" value="HTH-TYPE TRANSCRIPTIONAL REGULATOR RV0890C-RELATED"/>
    <property type="match status" value="1"/>
</dbReference>
<name>A0A543AVP8_9ACTN</name>
<dbReference type="InterPro" id="IPR019734">
    <property type="entry name" value="TPR_rpt"/>
</dbReference>
<dbReference type="SUPFAM" id="SSF48452">
    <property type="entry name" value="TPR-like"/>
    <property type="match status" value="2"/>
</dbReference>
<reference evidence="1 2" key="1">
    <citation type="submission" date="2019-06" db="EMBL/GenBank/DDBJ databases">
        <title>Sequencing the genomes of 1000 actinobacteria strains.</title>
        <authorList>
            <person name="Klenk H.-P."/>
        </authorList>
    </citation>
    <scope>NUCLEOTIDE SEQUENCE [LARGE SCALE GENOMIC DNA]</scope>
    <source>
        <strain evidence="1 2">DSM 45928</strain>
    </source>
</reference>
<proteinExistence type="predicted"/>
<gene>
    <name evidence="1" type="ORF">FB566_2189</name>
</gene>
<dbReference type="PRINTS" id="PR00364">
    <property type="entry name" value="DISEASERSIST"/>
</dbReference>
<dbReference type="GO" id="GO:0043531">
    <property type="term" value="F:ADP binding"/>
    <property type="evidence" value="ECO:0007669"/>
    <property type="project" value="InterPro"/>
</dbReference>
<organism evidence="1 2">
    <name type="scientific">Stackebrandtia endophytica</name>
    <dbReference type="NCBI Taxonomy" id="1496996"/>
    <lineage>
        <taxon>Bacteria</taxon>
        <taxon>Bacillati</taxon>
        <taxon>Actinomycetota</taxon>
        <taxon>Actinomycetes</taxon>
        <taxon>Glycomycetales</taxon>
        <taxon>Glycomycetaceae</taxon>
        <taxon>Stackebrandtia</taxon>
    </lineage>
</organism>
<dbReference type="AlphaFoldDB" id="A0A543AVP8"/>
<dbReference type="InterPro" id="IPR011990">
    <property type="entry name" value="TPR-like_helical_dom_sf"/>
</dbReference>
<evidence type="ECO:0000313" key="2">
    <source>
        <dbReference type="Proteomes" id="UP000317043"/>
    </source>
</evidence>
<dbReference type="InterPro" id="IPR027417">
    <property type="entry name" value="P-loop_NTPase"/>
</dbReference>
<keyword evidence="2" id="KW-1185">Reference proteome</keyword>
<dbReference type="PANTHER" id="PTHR47691">
    <property type="entry name" value="REGULATOR-RELATED"/>
    <property type="match status" value="1"/>
</dbReference>
<dbReference type="Pfam" id="PF13176">
    <property type="entry name" value="TPR_7"/>
    <property type="match status" value="1"/>
</dbReference>